<keyword evidence="3" id="KW-0808">Transferase</keyword>
<feature type="compositionally biased region" description="Low complexity" evidence="1">
    <location>
        <begin position="476"/>
        <end position="520"/>
    </location>
</feature>
<keyword evidence="3" id="KW-0489">Methyltransferase</keyword>
<dbReference type="GO" id="GO:0032259">
    <property type="term" value="P:methylation"/>
    <property type="evidence" value="ECO:0007669"/>
    <property type="project" value="UniProtKB-KW"/>
</dbReference>
<dbReference type="EMBL" id="MT142352">
    <property type="protein sequence ID" value="QJA78755.1"/>
    <property type="molecule type" value="Genomic_DNA"/>
</dbReference>
<sequence length="2697" mass="294054">MAPLVSPLSLVSGLDEEEDRFAIAAPESTGALGGPVSLPERPRVSPLDLVGDLLPAQLDTTARTPSLTGALRSQRPAIAETTLPAGVPRPEMPAFPERERATYEPQFQPSPGAAGTVGEQFGAFAQDWMRNPGRSVPFVSGATDLAQLTQLLVAARAVQDGDANEDQVAMLDDWAKAQVAEKGTVYQILDTVAEMPAFMGEIAATMGIYAPVKKGAEKGAFRLLKHFIGRDVRELARKKGIRYGVRAAATVPAAAVQAPVARATEIAAGTVRNLLPVGLAKDEEGRVVADVSREDPAFEQALFKSLGQEAVEIWSERTGGAFTVLGRGMLSPLGKVGVFRALAKANPGKSTREVARILHRVGYDGVLQEMGEERVGEVARAALGIEDYTPPTRQQLMVELASFAVPGAAATAANAALNRMRTTEAPTQREKAGLINAIAATGAKPTVWLRENVGKTFDKLTYADLDLAQRVLGGQAEATPSEASTSESAPREAASAEPAVLRPGPAAPAAEKGASAAPIPETVKEEPAEAQPAGEAAAEATPGRGEEMFPEPRRAAPVAPVAAREAEPSPKAAPEAEAQPAAPPARPTLAEHPSYIDLAYPDGGKGPAEDQARLKGAKARYRPKPGVWRMAVKGEGLTPELIAQRRQVAQELAGAPPSAAAGEAAARQQAAAPALAAPAAGAAAAKAGTLQRHVADNTKRTVAPNGADYTYTDPASGSRISMRFGVEDGVLSNDMTVSGKPEDVAGRGIATEMWLSGIKAAVESDPDLRFEAEHILSNRSRALYDRLGRAGVPFEADPPNGSPYTLPPQALSAIDFDAVRRSLAELKREAAPAAGAAEQPAPASPETPAEEIAPPSPSQARPAPFLTVGSIMSRHGGLSEVARLRSATGTLEKPVERRTKRILRDQGGVPFETIMEEAMAVPEEAAVLRAAGVTDFDSFAEVVRKDGLTKRHSTREAAEKREAPAAEELTPEAFQQRLRVAETKAEIDGAMADVRQAVDAGILRVQDYDRLRSLADAQSQTLDLPDEVPFSLAEGRRATFEEHQRQARARADAEAEQIRSGDRGAGITPEAHAAVKSFEGALREQSPLLRFADFEAVAPRTDEQRAAVEIGRALGRKVTFFRASNTRMADIAGAVYDGHVLINAESSASPMHTVGHEVAHTLRNESPDLYKALRQALDDPMAASRHLAERVERYQKAGIDLKGEKAWEEFAGDFLGEEFTRPEFWRAVNAKNPSLGQKLLQILDGIIAKVRAAFDPQHGVSRFGLPQLERARDVAASVIAEQGRRAEGGVSPSGMFPGEQRELPREAKRTRGTKRLEGTPLFEGAEEEKAGAEKAKAPQGDLFGGFSLAAEAGANEADPADVEAAKKAWQEQGVESPWFKRWIRGSVVQEAVYHQTSLANEKSILEGGKGFDLSPERAGARRSDEGVPDGIFLKPTAKDIGVGAARKEDIAQMPLYVRLENPLVVQDRLDLRRMFEGDAEYDAALFRVWEADREFKPRFDRAWDQRRQGRSSEDSAEARRWHEAKHAELDQILDEWKTATNAAATSARARLTQLIRERGHDGVIIEQDAGSFGRRTKTLIALEPTQVKSTGNRGTFDPAEPDIRLSIQNHPSVSRRIAPPDPASPQPEDLFDFHVDPETRLAWLRRKVQDRLSRLEAVEEQAAKRGEGSRPESAKATREARLYIGKASDQIDRFNREMIDAKDSFTKRLMAAGFTVDDLGVYLYAEHAAERNEHIAEINEDMPDGGSGMSTQVADEILDEMEGTGIGAFAAEARRLTVQRALKMRLDAGLISQESYDTMTGMYPNYVPLKGKADETAYQRVGKGFSTTGTHLLKAKGRKSLAGNPFLQMLADYQEAVIASEKNKVGQAVLELVERNPSNIWTVDPIRPVPLFDSQGNLQWQDPKYKLNDNVVGVHRDGQLYLITITDESKGPYDPKKGGPLAEALKNLDSTKGLAVLRQVNSYLRLVNTTLNPEFLITNFERDLQMAGVHLAAGHGSQVLKEAVKNTLNGRAIRGVLRSVRDGKATEESRAYDEMKAAGGKTGWFDTGGVEERTRSVQKMIEQINQKGYDPRRALRATGQLVNDLNEAVESGVRLATYMALRKRGVGAKDAALVAKNLTVNFNDKGSWGTVVNTLYLFSNASIQGTANIVRRMGVPGRPKTKGQRIYQGIVGGVMAAAFANSVLCRLINPDDWEDMSDWDKDNYWHFPIPKEYREKDDKAFVSVKLPYGLNIFAVLGRLAEESVYGDLPLAKAGSRFFGAALDAFSPLQGGSISQFLAPTFLDPLVQMGENKQWHGGPIWRDQPKYGPKIPEHMRYFDSVRPMTRDFTAWLNRISGGKGRERGAIDVNPEAIDFLTDILSGGTGRFVTNAVNTAGSVIEEGSLPDARNVPVVRQFLRGPNEWVPERIAREAADESGRTVFTPGEVDRFKRALDRSVVRGAITEEQRGKFLDEFATNQARAFWPEVDELYGRRETVRGEEEQATDKATKERKREQRLLLSDAAEAVSWLARARIRAPETRAREIGEKILAISREAATEVETPQLNRARFATLRRDAESLYRGVSDKAQDDTEVRREVALLRAQVELMGWDSEPGRRFRDAVRDLGGWERYYQANRKKLDPAIGGYVTDRLKELAQLRARVEVSKGEARKDAIADLNRAAKQYGGWPEVYRRWQTKKPLQQWINDSIRDLKKAQQTAAR</sequence>
<evidence type="ECO:0000313" key="3">
    <source>
        <dbReference type="EMBL" id="QJA78755.1"/>
    </source>
</evidence>
<dbReference type="Pfam" id="PF18857">
    <property type="entry name" value="LPD38"/>
    <property type="match status" value="1"/>
</dbReference>
<dbReference type="GO" id="GO:0008168">
    <property type="term" value="F:methyltransferase activity"/>
    <property type="evidence" value="ECO:0007669"/>
    <property type="project" value="UniProtKB-KW"/>
</dbReference>
<reference evidence="3" key="1">
    <citation type="submission" date="2020-03" db="EMBL/GenBank/DDBJ databases">
        <title>The deep terrestrial virosphere.</title>
        <authorList>
            <person name="Holmfeldt K."/>
            <person name="Nilsson E."/>
            <person name="Simone D."/>
            <person name="Lopez-Fernandez M."/>
            <person name="Wu X."/>
            <person name="de Brujin I."/>
            <person name="Lundin D."/>
            <person name="Andersson A."/>
            <person name="Bertilsson S."/>
            <person name="Dopson M."/>
        </authorList>
    </citation>
    <scope>NUCLEOTIDE SEQUENCE</scope>
    <source>
        <strain evidence="3">MM415A01013</strain>
    </source>
</reference>
<feature type="compositionally biased region" description="Low complexity" evidence="1">
    <location>
        <begin position="831"/>
        <end position="864"/>
    </location>
</feature>
<protein>
    <submittedName>
        <fullName evidence="3">Putative methyltransferase</fullName>
    </submittedName>
</protein>
<organism evidence="3">
    <name type="scientific">viral metagenome</name>
    <dbReference type="NCBI Taxonomy" id="1070528"/>
    <lineage>
        <taxon>unclassified sequences</taxon>
        <taxon>metagenomes</taxon>
        <taxon>organismal metagenomes</taxon>
    </lineage>
</organism>
<name>A0A6M3KAN8_9ZZZZ</name>
<proteinExistence type="predicted"/>
<feature type="compositionally biased region" description="Basic and acidic residues" evidence="1">
    <location>
        <begin position="544"/>
        <end position="554"/>
    </location>
</feature>
<feature type="compositionally biased region" description="Low complexity" evidence="1">
    <location>
        <begin position="555"/>
        <end position="580"/>
    </location>
</feature>
<feature type="compositionally biased region" description="Low complexity" evidence="1">
    <location>
        <begin position="529"/>
        <end position="543"/>
    </location>
</feature>
<evidence type="ECO:0000256" key="1">
    <source>
        <dbReference type="SAM" id="MobiDB-lite"/>
    </source>
</evidence>
<feature type="compositionally biased region" description="Basic and acidic residues" evidence="1">
    <location>
        <begin position="1299"/>
        <end position="1317"/>
    </location>
</feature>
<feature type="region of interest" description="Disordered" evidence="1">
    <location>
        <begin position="1503"/>
        <end position="1522"/>
    </location>
</feature>
<gene>
    <name evidence="3" type="ORF">MM415A01013_0003</name>
</gene>
<feature type="region of interest" description="Disordered" evidence="1">
    <location>
        <begin position="1284"/>
        <end position="1329"/>
    </location>
</feature>
<feature type="domain" description="Large polyvalent protein associated" evidence="2">
    <location>
        <begin position="2191"/>
        <end position="2379"/>
    </location>
</feature>
<feature type="region of interest" description="Disordered" evidence="1">
    <location>
        <begin position="827"/>
        <end position="864"/>
    </location>
</feature>
<evidence type="ECO:0000259" key="2">
    <source>
        <dbReference type="Pfam" id="PF18857"/>
    </source>
</evidence>
<accession>A0A6M3KAN8</accession>
<feature type="region of interest" description="Disordered" evidence="1">
    <location>
        <begin position="475"/>
        <end position="589"/>
    </location>
</feature>
<dbReference type="InterPro" id="IPR040561">
    <property type="entry name" value="LPD38"/>
</dbReference>